<comment type="caution">
    <text evidence="1">The sequence shown here is derived from an EMBL/GenBank/DDBJ whole genome shotgun (WGS) entry which is preliminary data.</text>
</comment>
<dbReference type="AlphaFoldDB" id="A0AA87W953"/>
<organism evidence="1 2">
    <name type="scientific">Bradyrhizobium guangdongense</name>
    <dbReference type="NCBI Taxonomy" id="1325090"/>
    <lineage>
        <taxon>Bacteria</taxon>
        <taxon>Pseudomonadati</taxon>
        <taxon>Pseudomonadota</taxon>
        <taxon>Alphaproteobacteria</taxon>
        <taxon>Hyphomicrobiales</taxon>
        <taxon>Nitrobacteraceae</taxon>
        <taxon>Bradyrhizobium</taxon>
    </lineage>
</organism>
<evidence type="ECO:0000313" key="1">
    <source>
        <dbReference type="EMBL" id="GGI31072.1"/>
    </source>
</evidence>
<reference evidence="1" key="2">
    <citation type="submission" date="2022-12" db="EMBL/GenBank/DDBJ databases">
        <authorList>
            <person name="Sun Q."/>
            <person name="Zhou Y."/>
        </authorList>
    </citation>
    <scope>NUCLEOTIDE SEQUENCE</scope>
    <source>
        <strain evidence="1">CGMCC 1.15034</strain>
    </source>
</reference>
<protein>
    <recommendedName>
        <fullName evidence="3">Cysteine rich repeat protein</fullName>
    </recommendedName>
</protein>
<accession>A0AA87W953</accession>
<reference evidence="1" key="1">
    <citation type="journal article" date="2014" name="Int. J. Syst. Evol. Microbiol.">
        <title>Complete genome sequence of Corynebacterium casei LMG S-19264T (=DSM 44701T), isolated from a smear-ripened cheese.</title>
        <authorList>
            <consortium name="US DOE Joint Genome Institute (JGI-PGF)"/>
            <person name="Walter F."/>
            <person name="Albersmeier A."/>
            <person name="Kalinowski J."/>
            <person name="Ruckert C."/>
        </authorList>
    </citation>
    <scope>NUCLEOTIDE SEQUENCE</scope>
    <source>
        <strain evidence="1">CGMCC 1.15034</strain>
    </source>
</reference>
<sequence length="109" mass="11730">MRHKRVCGIKTARLRLGQPKEKGSDMRKWTQVLFAAVVVALGSAAASAQENRGTAEQRAACTPDAFRLCSAYIPDPAGVEVCLRQRKSDLSEACKAVFDHAATGSARGR</sequence>
<name>A0AA87W953_9BRAD</name>
<evidence type="ECO:0000313" key="2">
    <source>
        <dbReference type="Proteomes" id="UP000625079"/>
    </source>
</evidence>
<evidence type="ECO:0008006" key="3">
    <source>
        <dbReference type="Google" id="ProtNLM"/>
    </source>
</evidence>
<dbReference type="EMBL" id="BMHC01000019">
    <property type="protein sequence ID" value="GGI31072.1"/>
    <property type="molecule type" value="Genomic_DNA"/>
</dbReference>
<dbReference type="Proteomes" id="UP000625079">
    <property type="component" value="Unassembled WGS sequence"/>
</dbReference>
<proteinExistence type="predicted"/>
<gene>
    <name evidence="1" type="ORF">GCM10010987_62600</name>
</gene>